<dbReference type="Gene3D" id="2.60.40.790">
    <property type="match status" value="1"/>
</dbReference>
<evidence type="ECO:0000313" key="5">
    <source>
        <dbReference type="Proteomes" id="UP000223071"/>
    </source>
</evidence>
<evidence type="ECO:0000256" key="2">
    <source>
        <dbReference type="RuleBase" id="RU003616"/>
    </source>
</evidence>
<dbReference type="InterPro" id="IPR008978">
    <property type="entry name" value="HSP20-like_chaperone"/>
</dbReference>
<gene>
    <name evidence="4" type="ORF">A9A59_0505</name>
</gene>
<dbReference type="SUPFAM" id="SSF49764">
    <property type="entry name" value="HSP20-like chaperones"/>
    <property type="match status" value="1"/>
</dbReference>
<dbReference type="RefSeq" id="WP_098502774.1">
    <property type="nucleotide sequence ID" value="NZ_PDJQ01000001.1"/>
</dbReference>
<dbReference type="AlphaFoldDB" id="A0A2A9HDW9"/>
<keyword evidence="5" id="KW-1185">Reference proteome</keyword>
<name>A0A2A9HDW9_TEPT2</name>
<evidence type="ECO:0000256" key="1">
    <source>
        <dbReference type="PROSITE-ProRule" id="PRU00285"/>
    </source>
</evidence>
<comment type="caution">
    <text evidence="4">The sequence shown here is derived from an EMBL/GenBank/DDBJ whole genome shotgun (WGS) entry which is preliminary data.</text>
</comment>
<protein>
    <submittedName>
        <fullName evidence="4">HSP20 family protein</fullName>
    </submittedName>
</protein>
<dbReference type="Pfam" id="PF00011">
    <property type="entry name" value="HSP20"/>
    <property type="match status" value="1"/>
</dbReference>
<evidence type="ECO:0000259" key="3">
    <source>
        <dbReference type="PROSITE" id="PS01031"/>
    </source>
</evidence>
<dbReference type="PROSITE" id="PS01031">
    <property type="entry name" value="SHSP"/>
    <property type="match status" value="1"/>
</dbReference>
<accession>A0A2A9HDW9</accession>
<reference evidence="4 5" key="1">
    <citation type="submission" date="2017-09" db="EMBL/GenBank/DDBJ databases">
        <title>Sequencing the genomes of two abundant thermophiles in Great Basin hot springs: Thermocrinis jamiesonii and novel Chloroflexi Thermoflexus hugenholtzii.</title>
        <authorList>
            <person name="Hedlund B."/>
        </authorList>
    </citation>
    <scope>NUCLEOTIDE SEQUENCE [LARGE SCALE GENOMIC DNA]</scope>
    <source>
        <strain evidence="4 5">G233</strain>
    </source>
</reference>
<proteinExistence type="inferred from homology"/>
<feature type="domain" description="SHSP" evidence="3">
    <location>
        <begin position="34"/>
        <end position="139"/>
    </location>
</feature>
<evidence type="ECO:0000313" key="4">
    <source>
        <dbReference type="EMBL" id="PFG73310.1"/>
    </source>
</evidence>
<dbReference type="EMBL" id="PDJQ01000001">
    <property type="protein sequence ID" value="PFG73310.1"/>
    <property type="molecule type" value="Genomic_DNA"/>
</dbReference>
<dbReference type="CDD" id="cd06464">
    <property type="entry name" value="ACD_sHsps-like"/>
    <property type="match status" value="1"/>
</dbReference>
<dbReference type="Proteomes" id="UP000223071">
    <property type="component" value="Unassembled WGS sequence"/>
</dbReference>
<dbReference type="InterPro" id="IPR002068">
    <property type="entry name" value="A-crystallin/Hsp20_dom"/>
</dbReference>
<organism evidence="4 5">
    <name type="scientific">Tepidiforma thermophila (strain KCTC 52669 / CGMCC 1.13589 / G233)</name>
    <dbReference type="NCBI Taxonomy" id="2761530"/>
    <lineage>
        <taxon>Bacteria</taxon>
        <taxon>Bacillati</taxon>
        <taxon>Chloroflexota</taxon>
        <taxon>Tepidiformia</taxon>
        <taxon>Tepidiformales</taxon>
        <taxon>Tepidiformaceae</taxon>
        <taxon>Tepidiforma</taxon>
    </lineage>
</organism>
<comment type="similarity">
    <text evidence="1 2">Belongs to the small heat shock protein (HSP20) family.</text>
</comment>
<sequence length="139" mass="15423">MRYRRISYRYALLVRTGPEPLAAGVLPARERVRLAQPWWRPAADVTETADALSVLVELAGVSVEDIDLLFYDDAVVIEGQRRLPPPPVDARYHAAQVRQGPFRLEVPLPCSIDPEGTRATYDNGLLLLEFPKTSGGAAR</sequence>